<keyword evidence="6" id="KW-0812">Transmembrane</keyword>
<keyword evidence="5" id="KW-1134">Transmembrane beta strand</keyword>
<feature type="domain" description="Trimeric autotransporter adhesin YadA-like stalk" evidence="13">
    <location>
        <begin position="1540"/>
        <end position="1569"/>
    </location>
</feature>
<dbReference type="Pfam" id="PF03895">
    <property type="entry name" value="YadA_anchor"/>
    <property type="match status" value="1"/>
</dbReference>
<feature type="domain" description="Trimeric autotransporter adhesin YadA-like stalk" evidence="13">
    <location>
        <begin position="2333"/>
        <end position="2366"/>
    </location>
</feature>
<evidence type="ECO:0000313" key="15">
    <source>
        <dbReference type="EMBL" id="UUN97008.1"/>
    </source>
</evidence>
<dbReference type="Gene3D" id="2.150.10.10">
    <property type="entry name" value="Serralysin-like metalloprotease, C-terminal"/>
    <property type="match status" value="15"/>
</dbReference>
<dbReference type="RefSeq" id="WP_198114423.1">
    <property type="nucleotide sequence ID" value="NZ_CP092085.1"/>
</dbReference>
<dbReference type="Gene3D" id="1.20.5.170">
    <property type="match status" value="8"/>
</dbReference>
<dbReference type="GO" id="GO:0015031">
    <property type="term" value="P:protein transport"/>
    <property type="evidence" value="ECO:0007669"/>
    <property type="project" value="UniProtKB-KW"/>
</dbReference>
<feature type="domain" description="Trimeric autotransporter adhesin YadA-like head" evidence="12">
    <location>
        <begin position="204"/>
        <end position="226"/>
    </location>
</feature>
<evidence type="ECO:0000259" key="13">
    <source>
        <dbReference type="Pfam" id="PF05662"/>
    </source>
</evidence>
<dbReference type="InterPro" id="IPR024973">
    <property type="entry name" value="ESPR"/>
</dbReference>
<evidence type="ECO:0000256" key="1">
    <source>
        <dbReference type="ARBA" id="ARBA00004241"/>
    </source>
</evidence>
<comment type="subcellular location">
    <subcellularLocation>
        <location evidence="2">Cell outer membrane</location>
    </subcellularLocation>
    <subcellularLocation>
        <location evidence="1">Cell surface</location>
    </subcellularLocation>
</comment>
<feature type="domain" description="Trimeric autotransporter adhesin YadA-like stalk" evidence="13">
    <location>
        <begin position="690"/>
        <end position="726"/>
    </location>
</feature>
<name>A0A8I1DGY4_ACIBZ</name>
<feature type="domain" description="Trimeric autotransporter adhesin YadA-like stalk" evidence="13">
    <location>
        <begin position="2569"/>
        <end position="2612"/>
    </location>
</feature>
<evidence type="ECO:0000313" key="16">
    <source>
        <dbReference type="Proteomes" id="UP000644140"/>
    </source>
</evidence>
<evidence type="ECO:0000256" key="5">
    <source>
        <dbReference type="ARBA" id="ARBA00022452"/>
    </source>
</evidence>
<dbReference type="Pfam" id="PF13018">
    <property type="entry name" value="ESPR"/>
    <property type="match status" value="1"/>
</dbReference>
<dbReference type="Proteomes" id="UP000644140">
    <property type="component" value="Chromosome"/>
</dbReference>
<feature type="domain" description="Trimeric autotransporter adhesin YadA-like head" evidence="12">
    <location>
        <begin position="1196"/>
        <end position="1216"/>
    </location>
</feature>
<accession>A0A8I1DGY4</accession>
<evidence type="ECO:0000259" key="14">
    <source>
        <dbReference type="Pfam" id="PF13018"/>
    </source>
</evidence>
<evidence type="ECO:0000256" key="10">
    <source>
        <dbReference type="ARBA" id="ARBA00023237"/>
    </source>
</evidence>
<feature type="domain" description="Trimeric autotransporter adhesin YadA-like stalk" evidence="13">
    <location>
        <begin position="1003"/>
        <end position="1037"/>
    </location>
</feature>
<evidence type="ECO:0000259" key="12">
    <source>
        <dbReference type="Pfam" id="PF05658"/>
    </source>
</evidence>
<dbReference type="EMBL" id="CP092085">
    <property type="protein sequence ID" value="UUN97008.1"/>
    <property type="molecule type" value="Genomic_DNA"/>
</dbReference>
<keyword evidence="8" id="KW-0653">Protein transport</keyword>
<dbReference type="InterPro" id="IPR008640">
    <property type="entry name" value="Adhesin_Head_dom"/>
</dbReference>
<feature type="domain" description="ESPR" evidence="14">
    <location>
        <begin position="1"/>
        <end position="42"/>
    </location>
</feature>
<feature type="domain" description="Trimeric autotransporter adhesin YadA-like head" evidence="12">
    <location>
        <begin position="2000"/>
        <end position="2025"/>
    </location>
</feature>
<evidence type="ECO:0000256" key="4">
    <source>
        <dbReference type="ARBA" id="ARBA00022448"/>
    </source>
</evidence>
<dbReference type="Pfam" id="PF05658">
    <property type="entry name" value="YadA_head"/>
    <property type="match status" value="14"/>
</dbReference>
<evidence type="ECO:0000256" key="6">
    <source>
        <dbReference type="ARBA" id="ARBA00022692"/>
    </source>
</evidence>
<evidence type="ECO:0000256" key="3">
    <source>
        <dbReference type="ARBA" id="ARBA00005848"/>
    </source>
</evidence>
<dbReference type="SUPFAM" id="SSF54523">
    <property type="entry name" value="Pili subunits"/>
    <property type="match status" value="1"/>
</dbReference>
<feature type="domain" description="Trimeric autotransporter adhesin YadA-like head" evidence="12">
    <location>
        <begin position="477"/>
        <end position="503"/>
    </location>
</feature>
<feature type="domain" description="Trimeric autotransporter adhesin YadA-like stalk" evidence="13">
    <location>
        <begin position="429"/>
        <end position="468"/>
    </location>
</feature>
<dbReference type="InterPro" id="IPR008635">
    <property type="entry name" value="Coiled_stalk_dom"/>
</dbReference>
<proteinExistence type="inferred from homology"/>
<evidence type="ECO:0000256" key="2">
    <source>
        <dbReference type="ARBA" id="ARBA00004442"/>
    </source>
</evidence>
<dbReference type="InterPro" id="IPR011049">
    <property type="entry name" value="Serralysin-like_metalloprot_C"/>
</dbReference>
<evidence type="ECO:0000256" key="8">
    <source>
        <dbReference type="ARBA" id="ARBA00022927"/>
    </source>
</evidence>
<evidence type="ECO:0000256" key="9">
    <source>
        <dbReference type="ARBA" id="ARBA00023136"/>
    </source>
</evidence>
<feature type="domain" description="Trimeric autotransporter adhesin YadA-like head" evidence="12">
    <location>
        <begin position="625"/>
        <end position="651"/>
    </location>
</feature>
<feature type="domain" description="Trimeric autotransporter adhesin YadA-like stalk" evidence="13">
    <location>
        <begin position="2095"/>
        <end position="2132"/>
    </location>
</feature>
<dbReference type="Pfam" id="PF05662">
    <property type="entry name" value="YadA_stalk"/>
    <property type="match status" value="11"/>
</dbReference>
<evidence type="ECO:0000259" key="11">
    <source>
        <dbReference type="Pfam" id="PF03895"/>
    </source>
</evidence>
<feature type="domain" description="Trimeric autotransporter adhesin YadA-like head" evidence="12">
    <location>
        <begin position="228"/>
        <end position="254"/>
    </location>
</feature>
<dbReference type="Gene3D" id="3.30.1300.30">
    <property type="entry name" value="GSPII I/J protein-like"/>
    <property type="match status" value="1"/>
</dbReference>
<keyword evidence="7" id="KW-0732">Signal</keyword>
<feature type="domain" description="Trimeric autotransporter adhesin YadA-like head" evidence="12">
    <location>
        <begin position="1692"/>
        <end position="1712"/>
    </location>
</feature>
<evidence type="ECO:0000256" key="7">
    <source>
        <dbReference type="ARBA" id="ARBA00022729"/>
    </source>
</evidence>
<feature type="domain" description="Trimeric autotransporter adhesin YadA-like stalk" evidence="13">
    <location>
        <begin position="2184"/>
        <end position="2226"/>
    </location>
</feature>
<organism evidence="15 16">
    <name type="scientific">Acinetobacter bereziniae</name>
    <name type="common">Acinetobacter genomosp. 10</name>
    <dbReference type="NCBI Taxonomy" id="106648"/>
    <lineage>
        <taxon>Bacteria</taxon>
        <taxon>Pseudomonadati</taxon>
        <taxon>Pseudomonadota</taxon>
        <taxon>Gammaproteobacteria</taxon>
        <taxon>Moraxellales</taxon>
        <taxon>Moraxellaceae</taxon>
        <taxon>Acinetobacter</taxon>
    </lineage>
</organism>
<feature type="domain" description="Trimeric autotransporter adhesin YadA-like head" evidence="12">
    <location>
        <begin position="768"/>
        <end position="790"/>
    </location>
</feature>
<sequence length="2736" mass="268153">MNKTYKVVWNESLGTWCAISETSKARGKRSTGKAIVASAVIVASTISGMTLAADNYVSVNDGGTQSGNYNNDGAIASGSVVIGPDSSSIGASGVAIGNNADVTGLQGVAIGNNAQAGYQSMALGHDAIATAFNSMALGGNSIAYTDGTALGQGTYANKLATAMGNGSLAVGLESTAYGYSALAGTDSFSQPSAGTDPDTIGKAYATAMGSRAKASAQGSTALGARSGATGISSVAIGEGSTASNDFSVAIGSSSTATMKGAIAIGDGAFSGGKDAGASIVIGGAIEKSDYAPALNGARNDESAQASIVIGSGATNKGAIATVIGTGASAGVEGGSTVIGSFASSTTSGTALGGSAKVIGRNGTAVGLEAVAYNDGVALGTLSVANRNAGTLGYDPSSKSIAVTGSHIASLSGIMSAVSIGDTDKKIYRQITNVAAGTVDTDAVNVAQLKAVQAATETHYVSVNDGGVQSSNYNNDGAIGLNSIAVGANAQAIQENAVSVGAGAQSGLKSVSIGSNVGSLKAEGSIAIGSSGNGSVGGSSVGTGTSSEGYDHIAIGTESGIGVKGNNNLALGGEMGNNVIGSRNTAFGGEYSGSNVVGDENIVLGSNAGNNITANRTLSIGSTSKASADDTIAIGTGAQAAVTGSVALGSGSQAIRNVGNETAYIPVGTAIVGANAVGGEVSVGAIGRERRITNVAAASQDTDAVNLSQLKAAQAAATTHYLSVNDGGVQSGNYNNDGATGKNSIAIGIGSKAENENSVSIGTNATSNYGSVAIGSSTIASNGGSTAIGTNNVALANNAHIIGRNNRSEQQNSSILGNENQILTSSGTSLAIGNNNILTSGGAAALGFGNQVSGASTLALGTGNNVANINTTAVGLGNQVLGNGSTVLGTDNTVGSDSSGILGRYNQVNNGSVAYVLGQANHVSGRSSAVVGVSNTVKNNNTFVLGNSITTTQDNSIILGNESSDRAATTVDKVTINGEDYTVAGAGSAANGIVSVGKAGGERQVINVAAGEVSATSTDAVNGSQLFATNKAIADSQTHYVSVSDGGVPDTNYNNDGAVGSYAVAVGVGAKAQGTFSSAIGLGATTGTASVALGERTGSANTGNSIAIGNAGDGSVAGRNFGTGALSSGVDLVAIGTEAGMRVNGSDNVAIGGEAGNDVRGERNLGLGTAAGSRANGVENIALGFRAGNDIQANRTLSIGSTSKASADDAIAIGTGAQSESYKGLAIGVGATVAAGGNDSIAIGSGAQAAAGRAVVIGLNAGVGNINDGDANVLIGMNAGQNNDGRWNTAVGSNSGYNTKGQRNTALGDYSGHDVTGNGNIGLGGSAGNSVIGETNLAVGASAGGSVVGSHNTALGRTAGVNVTGDLNTATGLDSGSTVLGNDNVAYGRGSGNQIKGSNNSAVGGGSGYQVSGNYNATLAYGSGAYVTGNANTAIGFVAGNKVNGDSNIAIGGEAGSRVNGSRNVALGLQAGQDLDNVNDATSLGSGAKAAVSGSVALGSGSQAIRNVGNETAYIPVGTTIAGANAAGGEVSVGTIGRERRITNVAAASQDTDAVNLSQLKAAQAAATTHYLSVNDDGTQGGNYNNDGAQGKNSLALGVGAKATGENAIAIGNVSTDAANSIAIGNNNVLSNTAGASTVIGSNNNVTGNEAVALGSNNTVKDFSGVAVGSYNRAFGYRSITVGAENQTDGQWSSAIGLWNIAGGERATALGANNKILARRALGVGVVNEISSASEYSSAIGAFNKITDSTKSLAAGFSNTITGGDNNNVLGNENQLNNAKNSTAIGNKNIVAQDNTQVLGNNVTTTQANSVVLGNESTDRAATSESKVTILGQDYVFAGVGSASNGVVSIGKAGAERQLINVAAGKVSSDSTDAVNGSQLYATNQAITEVGKSAAAAKTEVLEGDNIVVTETQGKNGQSVYNVATAKEVSFNKTTVGTVITDSATGKITGLTAGEVSATSTDAINGSQLYATNKAIADSKTHYVSVNDDGVQADNYNNDGATGKNALAVGVGSKAAGENAVVIGYNNNVAQDKTVALGSSITTTQANSVVLGNESTDRAATSESKVSINGQDYAFAGVGSASNGVVSVGKAGAERQIINVAAGKVSSDSTDAVNGSQLYATNQAITEVGKSAAAAKTEVVEGDNIVVTETQGKNGQSIYNVATAKEVSFNKTTVGTVITDSATGKITGLTAGEVSATSTDAINGSQLYATNKAIADSKTHYVSVNDDGVQADNYNNDGATGKNALAVGVGSKAAGENAVVIGYNNNVAQDKTVALGSSITTTQANSVVIGNESADRAATSESKVTILGQDYAFAGVGSASNGVVSVGKVGGERQIINVAAGQLSATSTDAVNGSQLYATNQAISSLQGQVGGAKSTVTEGKNTTITKTTNADGSTDYQVATKDDVSFDSVTVGNIKADAQSNKISGLADGEVSATSNEAVNGSQLHGTAKSVANVLGGNAKVNADGTVSTSNIGNTGKDNVHDAIASLQGQVAGSKTSVSAGKNTVVNSSTNADGSNNYQVALADDINLNSVTANQVTANQVKADHVIANQVMANQVNVGKVTIDGTSNKVSGLANGTISKDSTDAVNGSQLHQTNSNVAQYLGGGSTLNQDGSIKAPTYNVAGGSYNNVGDALGAVDTRVSNLEQAFYNTNKNVDDLRNDTYAGIAGAMAVGNLPQPTEAGMSMMSAGLSGYRGETAVAVGISAISDSNKIIWKMGASADSRSNIGGAVSVGYQWK</sequence>
<reference evidence="15" key="1">
    <citation type="submission" date="2022-02" db="EMBL/GenBank/DDBJ databases">
        <title>Characterization of Tn125 harboring carbapenem-resistant Acinetobacter bereziniae clinical isolates.</title>
        <authorList>
            <person name="Wong N.-K."/>
            <person name="Pan Q."/>
        </authorList>
    </citation>
    <scope>NUCLEOTIDE SEQUENCE</scope>
    <source>
        <strain evidence="15">GD03393</strain>
    </source>
</reference>
<feature type="domain" description="Trimeric autotransporter adhesin YadA-like head" evidence="12">
    <location>
        <begin position="2238"/>
        <end position="2263"/>
    </location>
</feature>
<feature type="domain" description="Trimeric autotransporter adhesin YadA-like head" evidence="12">
    <location>
        <begin position="1057"/>
        <end position="1083"/>
    </location>
</feature>
<feature type="domain" description="Trimeric autotransporter adhesin YadA-like head" evidence="12">
    <location>
        <begin position="117"/>
        <end position="141"/>
    </location>
</feature>
<protein>
    <submittedName>
        <fullName evidence="15">YadA-like family protein</fullName>
    </submittedName>
</protein>
<dbReference type="GO" id="GO:0009279">
    <property type="term" value="C:cell outer membrane"/>
    <property type="evidence" value="ECO:0007669"/>
    <property type="project" value="UniProtKB-SubCell"/>
</dbReference>
<feature type="domain" description="Trimeric autotransporter adhesin YadA-like head" evidence="12">
    <location>
        <begin position="1588"/>
        <end position="1612"/>
    </location>
</feature>
<dbReference type="InterPro" id="IPR045584">
    <property type="entry name" value="Pilin-like"/>
</dbReference>
<keyword evidence="10" id="KW-0998">Cell outer membrane</keyword>
<feature type="domain" description="Trimeric autotransporter adhesin YadA-like head" evidence="12">
    <location>
        <begin position="1234"/>
        <end position="1260"/>
    </location>
</feature>
<feature type="domain" description="Trimeric autotransporter adhesin YadA-like stalk" evidence="13">
    <location>
        <begin position="1857"/>
        <end position="1894"/>
    </location>
</feature>
<dbReference type="InterPro" id="IPR005594">
    <property type="entry name" value="YadA_C"/>
</dbReference>
<dbReference type="SUPFAM" id="SSF101967">
    <property type="entry name" value="Adhesin YadA, collagen-binding domain"/>
    <property type="match status" value="11"/>
</dbReference>
<feature type="domain" description="Trimeric autotransporter adhesin YadA-like C-terminal membrane anchor" evidence="11">
    <location>
        <begin position="2675"/>
        <end position="2735"/>
    </location>
</feature>
<keyword evidence="9" id="KW-0472">Membrane</keyword>
<feature type="domain" description="Trimeric autotransporter adhesin YadA-like stalk" evidence="13">
    <location>
        <begin position="2422"/>
        <end position="2465"/>
    </location>
</feature>
<comment type="similarity">
    <text evidence="3">Belongs to the autotransporter-2 (AT-2) (TC 1.B.40) family.</text>
</comment>
<gene>
    <name evidence="15" type="ORF">I9054_016845</name>
</gene>
<feature type="domain" description="Trimeric autotransporter adhesin YadA-like stalk" evidence="13">
    <location>
        <begin position="1946"/>
        <end position="1988"/>
    </location>
</feature>
<dbReference type="GO" id="GO:0009986">
    <property type="term" value="C:cell surface"/>
    <property type="evidence" value="ECO:0007669"/>
    <property type="project" value="UniProtKB-SubCell"/>
</dbReference>
<dbReference type="CDD" id="cd12820">
    <property type="entry name" value="LbR_YadA-like"/>
    <property type="match status" value="1"/>
</dbReference>
<feature type="domain" description="Trimeric autotransporter adhesin YadA-like head" evidence="12">
    <location>
        <begin position="738"/>
        <end position="764"/>
    </location>
</feature>
<keyword evidence="4" id="KW-0813">Transport</keyword>